<dbReference type="InterPro" id="IPR050538">
    <property type="entry name" value="MAP_kinase_kinase_kinase"/>
</dbReference>
<reference evidence="10 11" key="2">
    <citation type="journal article" date="2012" name="Open Biol.">
        <title>Characteristics of nucleosomes and linker DNA regions on the genome of the basidiomycete Mixia osmundae revealed by mono- and dinucleosome mapping.</title>
        <authorList>
            <person name="Nishida H."/>
            <person name="Kondo S."/>
            <person name="Matsumoto T."/>
            <person name="Suzuki Y."/>
            <person name="Yoshikawa H."/>
            <person name="Taylor T.D."/>
            <person name="Sugiyama J."/>
        </authorList>
    </citation>
    <scope>NUCLEOTIDE SEQUENCE [LARGE SCALE GENOMIC DNA]</scope>
    <source>
        <strain evidence="11">CBS 9802 / IAM 14324 / JCM 22182 / KY 12970</strain>
    </source>
</reference>
<feature type="region of interest" description="Disordered" evidence="8">
    <location>
        <begin position="1374"/>
        <end position="1427"/>
    </location>
</feature>
<dbReference type="SMART" id="SM00220">
    <property type="entry name" value="S_TKc"/>
    <property type="match status" value="1"/>
</dbReference>
<evidence type="ECO:0000256" key="2">
    <source>
        <dbReference type="ARBA" id="ARBA00022527"/>
    </source>
</evidence>
<feature type="region of interest" description="Disordered" evidence="8">
    <location>
        <begin position="171"/>
        <end position="202"/>
    </location>
</feature>
<dbReference type="Gene3D" id="1.10.510.10">
    <property type="entry name" value="Transferase(Phosphotransferase) domain 1"/>
    <property type="match status" value="1"/>
</dbReference>
<feature type="compositionally biased region" description="Low complexity" evidence="8">
    <location>
        <begin position="14"/>
        <end position="30"/>
    </location>
</feature>
<feature type="compositionally biased region" description="Basic and acidic residues" evidence="8">
    <location>
        <begin position="1"/>
        <end position="11"/>
    </location>
</feature>
<keyword evidence="2" id="KW-0723">Serine/threonine-protein kinase</keyword>
<dbReference type="PROSITE" id="PS00107">
    <property type="entry name" value="PROTEIN_KINASE_ATP"/>
    <property type="match status" value="1"/>
</dbReference>
<dbReference type="InterPro" id="IPR011009">
    <property type="entry name" value="Kinase-like_dom_sf"/>
</dbReference>
<evidence type="ECO:0000313" key="11">
    <source>
        <dbReference type="Proteomes" id="UP000009131"/>
    </source>
</evidence>
<sequence>MVAPGDMRRELSGSTAAPLTRRSSASSSTTKVGSDYSKDGYSSLSGKAASAKNPSTFCRWVTRANQQAAPGSITGLGRSYSVADDPDHHFFQRGLGRLDDGESDYEDDDDEEFGLVDLGYDDGMPVHANNNLNAFPTGQDKAPEDEEVGAELKFAQLAQCIYSRPNQSFDIRRGSTGLETQDDQQGTDPENLSETESDETDASLNDAAERYEWQHLLGHVLEGEVLKSEKSRIQSKLADQSEDVDKEKERIADEIWLKFRAHVRGRSIEQELAYLSEARLQIDEVTADCLSFRVSDMPGSDPDRQVEAFIRRLDWCESLYPSIRRLQEAKAVPDQVHQRVDALLSWRSISTRLKTQIRILQRWTGNERLEVTRPRRQAHDGTEFSPTGSMSIPDTSVDSDRKKIIDTSTFVERLLKEDSLTKTFGTRTLQLHNSLVTAARTTLVAHHELIVEMNLPSFMEDLVTVAAFPASLIYEALRLRLEYVQKVNFNDNPSIVLIDQITDGFRTSLTLACQIKQLYIASSQPLPEIGWKLPDLEKIYDETLLETLRFFCKLLHWKLKSESKSMYLKETEIVEGEWKFLTDLSGSLEQIQGGDMLVAEHFSMLTHRLMQRVVSYFTEQLEVLRSRPMTDTDMTRWFSQTLDNVRVRHIKLMRFGRSMLQRFTNSSEYYLDAVDVKLFINALTETDHFFVYTGVFEAQGIYIVATPSLQDRPDMVRRILTRCFSVISASESAALTPEGDEYADSLPAGPAYILLLTPRDPFLWSGRVMNLEINKLDLDLPERRVRLVCDGRPESLFQARLHLLEQFPIFRSQVACERMAHLANVNRELKKIRMAGAKLVSGIVTAVDRVREVTKHTEGQEILLANYFSFAADLGQRSVRNMEPRFKAKLIPQLIELAIKWVAFISADCTPSDSRTFKWAVQALEFAMTMTRGDNILRLDTDDFARLRSDVANCMTLLISHFDILGARSSFEIKKDKEKESAASEEMKAQMRERLLRLKTMAAKCELTNSKDALRDAGYRSLFESMHIVADRWAENARELDEQRQAVDSEMRMIGHVLDKNRAEDRGLLFLAASASNISIRWQQGRYIGGGTFGSVYVAVNLESGDLMAVKEIRFQDLASAPTVIKQIRDEMLVMEMLKHPNIVEYYGIEVHRDKVFIFEELCQGGSLATLLEHGRIEDESIIQIYTYQMLDGLMYLHTKNIVHRDIKPDNVLLDKAGVIKLVDFGAAKVLAQNQKTMAARSRVVNPNPTGPGALGPNGMPEPGLNSLTGTPMWMSPEVIKGENRGRKGAMDIWALGCVVLQCATGKLPWDKQDNEWAIMFQIGIATKHPPLPEPHELSELGINFIKECLNLDPEKRASAAELMQHPWMRQFEAETGQSYADEVGESEDEESPLARRSKRAEASALEVVGEEDEEYVDSLSEEPAFS</sequence>
<protein>
    <recommendedName>
        <fullName evidence="9">Protein kinase domain-containing protein</fullName>
    </recommendedName>
</protein>
<keyword evidence="3" id="KW-0808">Transferase</keyword>
<dbReference type="GO" id="GO:0005524">
    <property type="term" value="F:ATP binding"/>
    <property type="evidence" value="ECO:0007669"/>
    <property type="project" value="UniProtKB-UniRule"/>
</dbReference>
<evidence type="ECO:0000256" key="5">
    <source>
        <dbReference type="ARBA" id="ARBA00022777"/>
    </source>
</evidence>
<dbReference type="GO" id="GO:0004674">
    <property type="term" value="F:protein serine/threonine kinase activity"/>
    <property type="evidence" value="ECO:0007669"/>
    <property type="project" value="UniProtKB-KW"/>
</dbReference>
<evidence type="ECO:0000256" key="7">
    <source>
        <dbReference type="PROSITE-ProRule" id="PRU10141"/>
    </source>
</evidence>
<dbReference type="InterPro" id="IPR000719">
    <property type="entry name" value="Prot_kinase_dom"/>
</dbReference>
<dbReference type="STRING" id="764103.G7DUI8"/>
<comment type="caution">
    <text evidence="10">The sequence shown here is derived from an EMBL/GenBank/DDBJ whole genome shotgun (WGS) entry which is preliminary data.</text>
</comment>
<proteinExistence type="inferred from homology"/>
<dbReference type="PANTHER" id="PTHR48016:SF32">
    <property type="entry name" value="MITOGEN-ACTIVATED PROTEIN KINASE KINASE KINASE 4"/>
    <property type="match status" value="1"/>
</dbReference>
<dbReference type="CDD" id="cd06626">
    <property type="entry name" value="STKc_MEKK4"/>
    <property type="match status" value="1"/>
</dbReference>
<feature type="domain" description="Protein kinase" evidence="9">
    <location>
        <begin position="1082"/>
        <end position="1369"/>
    </location>
</feature>
<keyword evidence="5" id="KW-0418">Kinase</keyword>
<feature type="compositionally biased region" description="Polar residues" evidence="8">
    <location>
        <begin position="177"/>
        <end position="190"/>
    </location>
</feature>
<evidence type="ECO:0000313" key="10">
    <source>
        <dbReference type="EMBL" id="GAA94248.1"/>
    </source>
</evidence>
<dbReference type="InterPro" id="IPR008271">
    <property type="entry name" value="Ser/Thr_kinase_AS"/>
</dbReference>
<dbReference type="OrthoDB" id="1043025at2759"/>
<feature type="compositionally biased region" description="Acidic residues" evidence="8">
    <location>
        <begin position="191"/>
        <end position="201"/>
    </location>
</feature>
<dbReference type="PANTHER" id="PTHR48016">
    <property type="entry name" value="MAP KINASE KINASE KINASE SSK2-RELATED-RELATED"/>
    <property type="match status" value="1"/>
</dbReference>
<dbReference type="Gene3D" id="3.30.200.20">
    <property type="entry name" value="Phosphorylase Kinase, domain 1"/>
    <property type="match status" value="1"/>
</dbReference>
<gene>
    <name evidence="10" type="primary">Mo00897</name>
    <name evidence="10" type="ORF">E5Q_00897</name>
</gene>
<dbReference type="SUPFAM" id="SSF56112">
    <property type="entry name" value="Protein kinase-like (PK-like)"/>
    <property type="match status" value="1"/>
</dbReference>
<evidence type="ECO:0000256" key="4">
    <source>
        <dbReference type="ARBA" id="ARBA00022741"/>
    </source>
</evidence>
<dbReference type="FunCoup" id="G7DUI8">
    <property type="interactions" value="362"/>
</dbReference>
<organism evidence="10 11">
    <name type="scientific">Mixia osmundae (strain CBS 9802 / IAM 14324 / JCM 22182 / KY 12970)</name>
    <dbReference type="NCBI Taxonomy" id="764103"/>
    <lineage>
        <taxon>Eukaryota</taxon>
        <taxon>Fungi</taxon>
        <taxon>Dikarya</taxon>
        <taxon>Basidiomycota</taxon>
        <taxon>Pucciniomycotina</taxon>
        <taxon>Mixiomycetes</taxon>
        <taxon>Mixiales</taxon>
        <taxon>Mixiaceae</taxon>
        <taxon>Mixia</taxon>
    </lineage>
</organism>
<feature type="region of interest" description="Disordered" evidence="8">
    <location>
        <begin position="1"/>
        <end position="51"/>
    </location>
</feature>
<dbReference type="HOGENOM" id="CLU_001999_1_0_1"/>
<dbReference type="GO" id="GO:0038066">
    <property type="term" value="P:p38MAPK cascade"/>
    <property type="evidence" value="ECO:0007669"/>
    <property type="project" value="TreeGrafter"/>
</dbReference>
<dbReference type="Proteomes" id="UP000009131">
    <property type="component" value="Unassembled WGS sequence"/>
</dbReference>
<comment type="similarity">
    <text evidence="1">Belongs to the protein kinase superfamily. STE Ser/Thr protein kinase family. MAP kinase kinase kinase subfamily.</text>
</comment>
<dbReference type="PROSITE" id="PS50011">
    <property type="entry name" value="PROTEIN_KINASE_DOM"/>
    <property type="match status" value="1"/>
</dbReference>
<name>G7DUI8_MIXOS</name>
<evidence type="ECO:0000256" key="8">
    <source>
        <dbReference type="SAM" id="MobiDB-lite"/>
    </source>
</evidence>
<feature type="compositionally biased region" description="Polar residues" evidence="8">
    <location>
        <begin position="384"/>
        <end position="396"/>
    </location>
</feature>
<feature type="binding site" evidence="7">
    <location>
        <position position="1111"/>
    </location>
    <ligand>
        <name>ATP</name>
        <dbReference type="ChEBI" id="CHEBI:30616"/>
    </ligand>
</feature>
<evidence type="ECO:0000259" key="9">
    <source>
        <dbReference type="PROSITE" id="PS50011"/>
    </source>
</evidence>
<feature type="region of interest" description="Disordered" evidence="8">
    <location>
        <begin position="374"/>
        <end position="397"/>
    </location>
</feature>
<keyword evidence="11" id="KW-1185">Reference proteome</keyword>
<evidence type="ECO:0000256" key="6">
    <source>
        <dbReference type="ARBA" id="ARBA00022840"/>
    </source>
</evidence>
<accession>G7DUI8</accession>
<dbReference type="Pfam" id="PF00069">
    <property type="entry name" value="Pkinase"/>
    <property type="match status" value="1"/>
</dbReference>
<dbReference type="RefSeq" id="XP_014564973.1">
    <property type="nucleotide sequence ID" value="XM_014709487.1"/>
</dbReference>
<keyword evidence="4 7" id="KW-0547">Nucleotide-binding</keyword>
<keyword evidence="6 7" id="KW-0067">ATP-binding</keyword>
<dbReference type="OMA" id="PPCVDEN"/>
<dbReference type="PROSITE" id="PS00108">
    <property type="entry name" value="PROTEIN_KINASE_ST"/>
    <property type="match status" value="1"/>
</dbReference>
<evidence type="ECO:0000256" key="1">
    <source>
        <dbReference type="ARBA" id="ARBA00006529"/>
    </source>
</evidence>
<feature type="compositionally biased region" description="Acidic residues" evidence="8">
    <location>
        <begin position="1383"/>
        <end position="1392"/>
    </location>
</feature>
<reference evidence="10 11" key="1">
    <citation type="journal article" date="2011" name="J. Gen. Appl. Microbiol.">
        <title>Draft genome sequencing of the enigmatic basidiomycete Mixia osmundae.</title>
        <authorList>
            <person name="Nishida H."/>
            <person name="Nagatsuka Y."/>
            <person name="Sugiyama J."/>
        </authorList>
    </citation>
    <scope>NUCLEOTIDE SEQUENCE [LARGE SCALE GENOMIC DNA]</scope>
    <source>
        <strain evidence="11">CBS 9802 / IAM 14324 / JCM 22182 / KY 12970</strain>
    </source>
</reference>
<dbReference type="InParanoid" id="G7DUI8"/>
<dbReference type="InterPro" id="IPR017441">
    <property type="entry name" value="Protein_kinase_ATP_BS"/>
</dbReference>
<dbReference type="EMBL" id="BABT02000029">
    <property type="protein sequence ID" value="GAA94248.1"/>
    <property type="molecule type" value="Genomic_DNA"/>
</dbReference>
<evidence type="ECO:0000256" key="3">
    <source>
        <dbReference type="ARBA" id="ARBA00022679"/>
    </source>
</evidence>
<feature type="compositionally biased region" description="Acidic residues" evidence="8">
    <location>
        <begin position="1409"/>
        <end position="1421"/>
    </location>
</feature>
<dbReference type="eggNOG" id="KOG4645">
    <property type="taxonomic scope" value="Eukaryota"/>
</dbReference>